<dbReference type="VEuPathDB" id="TrichDB:TRFO_21929"/>
<dbReference type="Pfam" id="PF10416">
    <property type="entry name" value="IBD"/>
    <property type="match status" value="1"/>
</dbReference>
<accession>A0A1J4KDJ6</accession>
<dbReference type="GeneID" id="94836976"/>
<evidence type="ECO:0000313" key="2">
    <source>
        <dbReference type="EMBL" id="OHT09267.1"/>
    </source>
</evidence>
<organism evidence="2 3">
    <name type="scientific">Tritrichomonas foetus</name>
    <dbReference type="NCBI Taxonomy" id="1144522"/>
    <lineage>
        <taxon>Eukaryota</taxon>
        <taxon>Metamonada</taxon>
        <taxon>Parabasalia</taxon>
        <taxon>Tritrichomonadida</taxon>
        <taxon>Tritrichomonadidae</taxon>
        <taxon>Tritrichomonas</taxon>
    </lineage>
</organism>
<dbReference type="EMBL" id="MLAK01000644">
    <property type="protein sequence ID" value="OHT09267.1"/>
    <property type="molecule type" value="Genomic_DNA"/>
</dbReference>
<proteinExistence type="predicted"/>
<protein>
    <recommendedName>
        <fullName evidence="1">Initiator binding domain-containing protein</fullName>
    </recommendedName>
</protein>
<comment type="caution">
    <text evidence="2">The sequence shown here is derived from an EMBL/GenBank/DDBJ whole genome shotgun (WGS) entry which is preliminary data.</text>
</comment>
<gene>
    <name evidence="2" type="ORF">TRFO_21929</name>
</gene>
<sequence length="220" mass="25726">MIRENLMQSSLQPYWNALNDADRMGYIYLRSTISQKSSQPQRNRRIGHFSETLEIIRQFVMRNDGEESKRGICCGIYWIKDGIATNTHHLRLLFNKCKSSINGSFQKVGYTVFEDRAETGSTLSSVFPELKNKLNDLRKWTIRKYNWYSQHHHYKQIYLSPISPILVKSEEGNTIKKPFEISLDVIIKTPTRSIVNTSINTELLEFDPFLIDSDASYWSF</sequence>
<name>A0A1J4KDJ6_9EUKA</name>
<evidence type="ECO:0000259" key="1">
    <source>
        <dbReference type="Pfam" id="PF10416"/>
    </source>
</evidence>
<dbReference type="InterPro" id="IPR018845">
    <property type="entry name" value="Initiator-bd"/>
</dbReference>
<keyword evidence="3" id="KW-1185">Reference proteome</keyword>
<reference evidence="2" key="1">
    <citation type="submission" date="2016-10" db="EMBL/GenBank/DDBJ databases">
        <authorList>
            <person name="Benchimol M."/>
            <person name="Almeida L.G."/>
            <person name="Vasconcelos A.T."/>
            <person name="Perreira-Neves A."/>
            <person name="Rosa I.A."/>
            <person name="Tasca T."/>
            <person name="Bogo M.R."/>
            <person name="de Souza W."/>
        </authorList>
    </citation>
    <scope>NUCLEOTIDE SEQUENCE [LARGE SCALE GENOMIC DNA]</scope>
    <source>
        <strain evidence="2">K</strain>
    </source>
</reference>
<evidence type="ECO:0000313" key="3">
    <source>
        <dbReference type="Proteomes" id="UP000179807"/>
    </source>
</evidence>
<feature type="domain" description="Initiator binding" evidence="1">
    <location>
        <begin position="21"/>
        <end position="145"/>
    </location>
</feature>
<dbReference type="Proteomes" id="UP000179807">
    <property type="component" value="Unassembled WGS sequence"/>
</dbReference>
<dbReference type="RefSeq" id="XP_068362403.1">
    <property type="nucleotide sequence ID" value="XM_068502272.1"/>
</dbReference>
<dbReference type="AlphaFoldDB" id="A0A1J4KDJ6"/>